<reference evidence="1" key="2">
    <citation type="journal article" date="2015" name="Data Brief">
        <title>Shoot transcriptome of the giant reed, Arundo donax.</title>
        <authorList>
            <person name="Barrero R.A."/>
            <person name="Guerrero F.D."/>
            <person name="Moolhuijzen P."/>
            <person name="Goolsby J.A."/>
            <person name="Tidwell J."/>
            <person name="Bellgard S.E."/>
            <person name="Bellgard M.I."/>
        </authorList>
    </citation>
    <scope>NUCLEOTIDE SEQUENCE</scope>
    <source>
        <tissue evidence="1">Shoot tissue taken approximately 20 cm above the soil surface</tissue>
    </source>
</reference>
<name>A0A0A9BNX9_ARUDO</name>
<sequence>MKKISTKTPIYVCKLHTLNDALQKLKSNRCNNAALQETEHGVLTKKRLLHP</sequence>
<accession>A0A0A9BNX9</accession>
<evidence type="ECO:0000313" key="1">
    <source>
        <dbReference type="EMBL" id="JAD65071.1"/>
    </source>
</evidence>
<reference evidence="1" key="1">
    <citation type="submission" date="2014-09" db="EMBL/GenBank/DDBJ databases">
        <authorList>
            <person name="Magalhaes I.L.F."/>
            <person name="Oliveira U."/>
            <person name="Santos F.R."/>
            <person name="Vidigal T.H.D.A."/>
            <person name="Brescovit A.D."/>
            <person name="Santos A.J."/>
        </authorList>
    </citation>
    <scope>NUCLEOTIDE SEQUENCE</scope>
    <source>
        <tissue evidence="1">Shoot tissue taken approximately 20 cm above the soil surface</tissue>
    </source>
</reference>
<organism evidence="1">
    <name type="scientific">Arundo donax</name>
    <name type="common">Giant reed</name>
    <name type="synonym">Donax arundinaceus</name>
    <dbReference type="NCBI Taxonomy" id="35708"/>
    <lineage>
        <taxon>Eukaryota</taxon>
        <taxon>Viridiplantae</taxon>
        <taxon>Streptophyta</taxon>
        <taxon>Embryophyta</taxon>
        <taxon>Tracheophyta</taxon>
        <taxon>Spermatophyta</taxon>
        <taxon>Magnoliopsida</taxon>
        <taxon>Liliopsida</taxon>
        <taxon>Poales</taxon>
        <taxon>Poaceae</taxon>
        <taxon>PACMAD clade</taxon>
        <taxon>Arundinoideae</taxon>
        <taxon>Arundineae</taxon>
        <taxon>Arundo</taxon>
    </lineage>
</organism>
<dbReference type="AlphaFoldDB" id="A0A0A9BNX9"/>
<protein>
    <submittedName>
        <fullName evidence="1">Uncharacterized protein</fullName>
    </submittedName>
</protein>
<dbReference type="EMBL" id="GBRH01232824">
    <property type="protein sequence ID" value="JAD65071.1"/>
    <property type="molecule type" value="Transcribed_RNA"/>
</dbReference>
<proteinExistence type="predicted"/>